<evidence type="ECO:0000256" key="12">
    <source>
        <dbReference type="RuleBase" id="RU003514"/>
    </source>
</evidence>
<feature type="active site" evidence="11">
    <location>
        <position position="100"/>
    </location>
</feature>
<dbReference type="EMBL" id="QGMZ01000037">
    <property type="protein sequence ID" value="PWR71129.1"/>
    <property type="molecule type" value="Genomic_DNA"/>
</dbReference>
<evidence type="ECO:0000256" key="7">
    <source>
        <dbReference type="ARBA" id="ARBA00022723"/>
    </source>
</evidence>
<keyword evidence="6 11" id="KW-0235">DNA replication</keyword>
<evidence type="ECO:0000313" key="15">
    <source>
        <dbReference type="Proteomes" id="UP000245934"/>
    </source>
</evidence>
<evidence type="ECO:0000256" key="1">
    <source>
        <dbReference type="ARBA" id="ARBA00009762"/>
    </source>
</evidence>
<evidence type="ECO:0000256" key="5">
    <source>
        <dbReference type="ARBA" id="ARBA00022695"/>
    </source>
</evidence>
<evidence type="ECO:0000256" key="2">
    <source>
        <dbReference type="ARBA" id="ARBA00022478"/>
    </source>
</evidence>
<evidence type="ECO:0000256" key="4">
    <source>
        <dbReference type="ARBA" id="ARBA00022679"/>
    </source>
</evidence>
<evidence type="ECO:0000256" key="6">
    <source>
        <dbReference type="ARBA" id="ARBA00022705"/>
    </source>
</evidence>
<dbReference type="InterPro" id="IPR023639">
    <property type="entry name" value="DNA_primase_ssu_PriS"/>
</dbReference>
<evidence type="ECO:0000256" key="8">
    <source>
        <dbReference type="ARBA" id="ARBA00022842"/>
    </source>
</evidence>
<dbReference type="InterPro" id="IPR014052">
    <property type="entry name" value="DNA_primase_ssu_euk/arc"/>
</dbReference>
<dbReference type="GO" id="GO:1990077">
    <property type="term" value="C:primosome complex"/>
    <property type="evidence" value="ECO:0007669"/>
    <property type="project" value="UniProtKB-KW"/>
</dbReference>
<dbReference type="PANTHER" id="PTHR10536">
    <property type="entry name" value="DNA PRIMASE SMALL SUBUNIT"/>
    <property type="match status" value="1"/>
</dbReference>
<accession>A0A2V2MUS3</accession>
<evidence type="ECO:0000256" key="3">
    <source>
        <dbReference type="ARBA" id="ARBA00022515"/>
    </source>
</evidence>
<dbReference type="RefSeq" id="WP_109941773.1">
    <property type="nucleotide sequence ID" value="NZ_CP176366.1"/>
</dbReference>
<keyword evidence="10 11" id="KW-0464">Manganese</keyword>
<evidence type="ECO:0000256" key="9">
    <source>
        <dbReference type="ARBA" id="ARBA00023163"/>
    </source>
</evidence>
<keyword evidence="2 11" id="KW-0240">DNA-directed RNA polymerase</keyword>
<dbReference type="Gene3D" id="3.90.920.10">
    <property type="entry name" value="DNA primase, PRIM domain"/>
    <property type="match status" value="1"/>
</dbReference>
<organism evidence="14 15">
    <name type="scientific">Methanospirillum stamsii</name>
    <dbReference type="NCBI Taxonomy" id="1277351"/>
    <lineage>
        <taxon>Archaea</taxon>
        <taxon>Methanobacteriati</taxon>
        <taxon>Methanobacteriota</taxon>
        <taxon>Stenosarchaea group</taxon>
        <taxon>Methanomicrobia</taxon>
        <taxon>Methanomicrobiales</taxon>
        <taxon>Methanospirillaceae</taxon>
        <taxon>Methanospirillum</taxon>
    </lineage>
</organism>
<comment type="similarity">
    <text evidence="1 11 12">Belongs to the eukaryotic-type primase small subunit family.</text>
</comment>
<dbReference type="Proteomes" id="UP000245934">
    <property type="component" value="Unassembled WGS sequence"/>
</dbReference>
<dbReference type="CDD" id="cd04860">
    <property type="entry name" value="AE_Prim_S"/>
    <property type="match status" value="1"/>
</dbReference>
<comment type="cofactor">
    <cofactor evidence="11">
        <name>Mg(2+)</name>
        <dbReference type="ChEBI" id="CHEBI:18420"/>
    </cofactor>
    <cofactor evidence="11">
        <name>Mn(2+)</name>
        <dbReference type="ChEBI" id="CHEBI:29035"/>
    </cofactor>
</comment>
<evidence type="ECO:0000256" key="10">
    <source>
        <dbReference type="ARBA" id="ARBA00023211"/>
    </source>
</evidence>
<evidence type="ECO:0000256" key="13">
    <source>
        <dbReference type="RuleBase" id="RU004224"/>
    </source>
</evidence>
<proteinExistence type="inferred from homology"/>
<dbReference type="OrthoDB" id="31125at2157"/>
<dbReference type="EC" id="2.7.7.-" evidence="11"/>
<evidence type="ECO:0000313" key="14">
    <source>
        <dbReference type="EMBL" id="PWR71129.1"/>
    </source>
</evidence>
<keyword evidence="7 11" id="KW-0479">Metal-binding</keyword>
<comment type="caution">
    <text evidence="14">The sequence shown here is derived from an EMBL/GenBank/DDBJ whole genome shotgun (WGS) entry which is preliminary data.</text>
</comment>
<dbReference type="GO" id="GO:0000428">
    <property type="term" value="C:DNA-directed RNA polymerase complex"/>
    <property type="evidence" value="ECO:0007669"/>
    <property type="project" value="UniProtKB-KW"/>
</dbReference>
<dbReference type="AlphaFoldDB" id="A0A2V2MUS3"/>
<feature type="active site" evidence="11">
    <location>
        <position position="102"/>
    </location>
</feature>
<feature type="active site" evidence="11">
    <location>
        <position position="288"/>
    </location>
</feature>
<keyword evidence="3 11" id="KW-0639">Primosome</keyword>
<keyword evidence="5 11" id="KW-0548">Nucleotidyltransferase</keyword>
<name>A0A2V2MUS3_9EURY</name>
<keyword evidence="15" id="KW-1185">Reference proteome</keyword>
<comment type="function">
    <text evidence="11">Catalytic subunit of DNA primase, an RNA polymerase that catalyzes the synthesis of short RNA molecules used as primers for DNA polymerase during DNA replication. The small subunit contains the primase catalytic core and has DNA synthesis activity on its own. Binding to the large subunit stabilizes and modulates the activity, increasing the rate of DNA synthesis while decreasing the length of the DNA fragments, and conferring RNA synthesis capability. The DNA polymerase activity may enable DNA primase to also catalyze primer extension after primer synthesis. May also play a role in DNA repair.</text>
</comment>
<sequence>MKPATRMFIKQRFTDYYQKKRISPPASVKEREFGFIFFDENYPDDIRMRRHIGFSSNDDLQEYVKSLVPAHAYYSTAYYRTPQAPTMADKDWLGADLIFDLDADHIVRGSFEEMLKRIKAETEKLLEVLENELGIDMRTVKLVFSGGRGYHIHIQELGFRDFGSAERREIVDYLCGNGISPSVLLDEWGASRSGWHERYRNILTGYLEDLSKKSAKDIKSELSSLRGVGQVTADRFSGMIPDLLPLLRTSPSSILLRDQTVKTILNALVTEKESPLLPLIKEASIQVDEPVTTDTRRLIRLPGSLHAKSGFKVVSLDLKELPDFDPLIDAVAFGEREVPVEAHKEYSFSLLGSQYDITKGKTKVPEAVAVYLCARGMAEIGGEPGSAS</sequence>
<dbReference type="SUPFAM" id="SSF56747">
    <property type="entry name" value="Prim-pol domain"/>
    <property type="match status" value="1"/>
</dbReference>
<comment type="function">
    <text evidence="13">RNA polymerase that catalyzes the synthesis of short RNA molecules used as primers for DNA polymerase during DNA replication.</text>
</comment>
<keyword evidence="9 11" id="KW-0804">Transcription</keyword>
<reference evidence="14 15" key="1">
    <citation type="submission" date="2018-05" db="EMBL/GenBank/DDBJ databases">
        <title>Draft genome of Methanospirillum stamsii Pt1.</title>
        <authorList>
            <person name="Dueholm M.S."/>
            <person name="Nielsen P.H."/>
            <person name="Bakmann L.F."/>
            <person name="Otzen D.E."/>
        </authorList>
    </citation>
    <scope>NUCLEOTIDE SEQUENCE [LARGE SCALE GENOMIC DNA]</scope>
    <source>
        <strain evidence="14 15">Pt1</strain>
    </source>
</reference>
<dbReference type="HAMAP" id="MF_00700">
    <property type="entry name" value="DNA_primase_sml_arc"/>
    <property type="match status" value="1"/>
</dbReference>
<dbReference type="GO" id="GO:0003899">
    <property type="term" value="F:DNA-directed RNA polymerase activity"/>
    <property type="evidence" value="ECO:0007669"/>
    <property type="project" value="UniProtKB-UniRule"/>
</dbReference>
<gene>
    <name evidence="11" type="primary">priS</name>
    <name evidence="14" type="ORF">DLD82_14130</name>
</gene>
<dbReference type="Pfam" id="PF01896">
    <property type="entry name" value="DNA_primase_S"/>
    <property type="match status" value="1"/>
</dbReference>
<evidence type="ECO:0000256" key="11">
    <source>
        <dbReference type="HAMAP-Rule" id="MF_00700"/>
    </source>
</evidence>
<keyword evidence="4 11" id="KW-0808">Transferase</keyword>
<comment type="subunit">
    <text evidence="11">Heterodimer of a small subunit (PriS) and a large subunit (PriL).</text>
</comment>
<dbReference type="GeneID" id="97611275"/>
<dbReference type="GO" id="GO:0046872">
    <property type="term" value="F:metal ion binding"/>
    <property type="evidence" value="ECO:0007669"/>
    <property type="project" value="UniProtKB-KW"/>
</dbReference>
<protein>
    <recommendedName>
        <fullName evidence="11">DNA primase small subunit PriS</fullName>
        <ecNumber evidence="11">2.7.7.-</ecNumber>
    </recommendedName>
</protein>
<dbReference type="GO" id="GO:0006269">
    <property type="term" value="P:DNA replication, synthesis of primer"/>
    <property type="evidence" value="ECO:0007669"/>
    <property type="project" value="UniProtKB-UniRule"/>
</dbReference>
<dbReference type="InterPro" id="IPR002755">
    <property type="entry name" value="DNA_primase_S"/>
</dbReference>
<keyword evidence="8 11" id="KW-0460">Magnesium</keyword>